<protein>
    <submittedName>
        <fullName evidence="2">Uncharacterized protein</fullName>
    </submittedName>
</protein>
<sequence>MSRDLLVCPVRVNAEHNTAYYTRESNYLHELSSLSEIPRPYRRQEESGTMSPKRLAKETKTVTNKQIDTSLGSTELTE</sequence>
<dbReference type="EMBL" id="LADJ01052514">
    <property type="protein sequence ID" value="KPJ21536.1"/>
    <property type="molecule type" value="Genomic_DNA"/>
</dbReference>
<gene>
    <name evidence="2" type="ORF">RR48_00670</name>
</gene>
<organism evidence="2 3">
    <name type="scientific">Papilio machaon</name>
    <name type="common">Old World swallowtail butterfly</name>
    <dbReference type="NCBI Taxonomy" id="76193"/>
    <lineage>
        <taxon>Eukaryota</taxon>
        <taxon>Metazoa</taxon>
        <taxon>Ecdysozoa</taxon>
        <taxon>Arthropoda</taxon>
        <taxon>Hexapoda</taxon>
        <taxon>Insecta</taxon>
        <taxon>Pterygota</taxon>
        <taxon>Neoptera</taxon>
        <taxon>Endopterygota</taxon>
        <taxon>Lepidoptera</taxon>
        <taxon>Glossata</taxon>
        <taxon>Ditrysia</taxon>
        <taxon>Papilionoidea</taxon>
        <taxon>Papilionidae</taxon>
        <taxon>Papilioninae</taxon>
        <taxon>Papilio</taxon>
    </lineage>
</organism>
<feature type="compositionally biased region" description="Polar residues" evidence="1">
    <location>
        <begin position="61"/>
        <end position="78"/>
    </location>
</feature>
<comment type="caution">
    <text evidence="2">The sequence shown here is derived from an EMBL/GenBank/DDBJ whole genome shotgun (WGS) entry which is preliminary data.</text>
</comment>
<name>A0A0N1PIE6_PAPMA</name>
<feature type="region of interest" description="Disordered" evidence="1">
    <location>
        <begin position="39"/>
        <end position="78"/>
    </location>
</feature>
<dbReference type="AlphaFoldDB" id="A0A0N1PIE6"/>
<keyword evidence="3" id="KW-1185">Reference proteome</keyword>
<accession>A0A0N1PIE6</accession>
<dbReference type="InParanoid" id="A0A0N1PIE6"/>
<evidence type="ECO:0000313" key="3">
    <source>
        <dbReference type="Proteomes" id="UP000053240"/>
    </source>
</evidence>
<evidence type="ECO:0000256" key="1">
    <source>
        <dbReference type="SAM" id="MobiDB-lite"/>
    </source>
</evidence>
<evidence type="ECO:0000313" key="2">
    <source>
        <dbReference type="EMBL" id="KPJ21536.1"/>
    </source>
</evidence>
<proteinExistence type="predicted"/>
<reference evidence="2 3" key="1">
    <citation type="journal article" date="2015" name="Nat. Commun.">
        <title>Outbred genome sequencing and CRISPR/Cas9 gene editing in butterflies.</title>
        <authorList>
            <person name="Li X."/>
            <person name="Fan D."/>
            <person name="Zhang W."/>
            <person name="Liu G."/>
            <person name="Zhang L."/>
            <person name="Zhao L."/>
            <person name="Fang X."/>
            <person name="Chen L."/>
            <person name="Dong Y."/>
            <person name="Chen Y."/>
            <person name="Ding Y."/>
            <person name="Zhao R."/>
            <person name="Feng M."/>
            <person name="Zhu Y."/>
            <person name="Feng Y."/>
            <person name="Jiang X."/>
            <person name="Zhu D."/>
            <person name="Xiang H."/>
            <person name="Feng X."/>
            <person name="Li S."/>
            <person name="Wang J."/>
            <person name="Zhang G."/>
            <person name="Kronforst M.R."/>
            <person name="Wang W."/>
        </authorList>
    </citation>
    <scope>NUCLEOTIDE SEQUENCE [LARGE SCALE GENOMIC DNA]</scope>
    <source>
        <strain evidence="2">Ya'a_city_454_Pm</strain>
        <tissue evidence="2">Whole body</tissue>
    </source>
</reference>
<dbReference type="Proteomes" id="UP000053240">
    <property type="component" value="Unassembled WGS sequence"/>
</dbReference>